<keyword evidence="1" id="KW-0175">Coiled coil</keyword>
<feature type="region of interest" description="Disordered" evidence="2">
    <location>
        <begin position="210"/>
        <end position="230"/>
    </location>
</feature>
<feature type="compositionally biased region" description="Polar residues" evidence="2">
    <location>
        <begin position="159"/>
        <end position="171"/>
    </location>
</feature>
<sequence>MSSAGSPESECLYQGKPEGAIRKCHRLSSKADYLEQCDKLEEAKACHQQSSQALQAYLRTQISVSARHQVELLIRRHQNRILYLKKRLEEQQGDAQGELSVSIKEAQDEHVRFYFSQNPGLLQDFKRSQVQFNNAMEQLHRLARPEDITREVKNRLLFNTDNVEPSTSTDQHSTEKCPQDFNEEPITKGALAGGSFPRSDEACCARAFKDNSGTSSEENSSLGNKSCDKNKTESRADALCSEGCHDGKSSLCSKLRSADTKFHDKIRQGLPGPEEKESGVVKCFRKEFVRENKTSEEKCILEKQCFSTCKENECTENKCSGKKCYEDKGSEDKCVGKKGFEDKCTEDKFIGKKCYEDKCSQNKCSGIVCRQCKKSLETRVTEEGLLVRLVSELPLLWRAKDRMMHAVLADYCRVAKARNELQQQTQQLTMQLERARQQLQQFSSSMHSMSDPLQETQDFSLHDTSANSSDQRRHAAALSDELLCDALERNFLGKCQQIDSNEAVSRSVRNAVNDQEMRGRNAANDQEMRGRNAVNDQEMRGRNAVNDQEMRGRNAVNDQEMRGRNAVNDQEMRGRNAVNDQEIRGRNVNGREIRGMHDEKKNISNGSRDTSKLTENSLLYQTKHDADEGFTNSSIRWKNEKSGHVVDDDPWLSTCGKNDRSGISLRGCDEELWFSMGAADEKLAPLKQDFDDKYGVGDGLLNTYSSHHAFAGDKSSSNVRNKPGNTTNTKEKARRDKNSGRCNTSSVAASCLDACDLPPWKSNE</sequence>
<dbReference type="KEGG" id="hazt:108683266"/>
<evidence type="ECO:0000256" key="1">
    <source>
        <dbReference type="SAM" id="Coils"/>
    </source>
</evidence>
<feature type="coiled-coil region" evidence="1">
    <location>
        <begin position="414"/>
        <end position="445"/>
    </location>
</feature>
<dbReference type="RefSeq" id="XP_018028056.1">
    <property type="nucleotide sequence ID" value="XM_018172567.2"/>
</dbReference>
<proteinExistence type="predicted"/>
<protein>
    <submittedName>
        <fullName evidence="4">Uncharacterized protein LOC108683266 isoform X1</fullName>
    </submittedName>
</protein>
<feature type="region of interest" description="Disordered" evidence="2">
    <location>
        <begin position="159"/>
        <end position="181"/>
    </location>
</feature>
<dbReference type="OrthoDB" id="10532760at2759"/>
<gene>
    <name evidence="4" type="primary">LOC108683266</name>
</gene>
<organism evidence="3 4">
    <name type="scientific">Hyalella azteca</name>
    <name type="common">Amphipod</name>
    <dbReference type="NCBI Taxonomy" id="294128"/>
    <lineage>
        <taxon>Eukaryota</taxon>
        <taxon>Metazoa</taxon>
        <taxon>Ecdysozoa</taxon>
        <taxon>Arthropoda</taxon>
        <taxon>Crustacea</taxon>
        <taxon>Multicrustacea</taxon>
        <taxon>Malacostraca</taxon>
        <taxon>Eumalacostraca</taxon>
        <taxon>Peracarida</taxon>
        <taxon>Amphipoda</taxon>
        <taxon>Senticaudata</taxon>
        <taxon>Talitrida</taxon>
        <taxon>Talitroidea</taxon>
        <taxon>Hyalellidae</taxon>
        <taxon>Hyalella</taxon>
    </lineage>
</organism>
<accession>A0A8B7PRE8</accession>
<name>A0A8B7PRE8_HYAAZ</name>
<dbReference type="AlphaFoldDB" id="A0A8B7PRE8"/>
<dbReference type="Proteomes" id="UP000694843">
    <property type="component" value="Unplaced"/>
</dbReference>
<feature type="compositionally biased region" description="Polar residues" evidence="2">
    <location>
        <begin position="714"/>
        <end position="728"/>
    </location>
</feature>
<keyword evidence="3" id="KW-1185">Reference proteome</keyword>
<feature type="compositionally biased region" description="Polar residues" evidence="2">
    <location>
        <begin position="211"/>
        <end position="224"/>
    </location>
</feature>
<evidence type="ECO:0000313" key="4">
    <source>
        <dbReference type="RefSeq" id="XP_018028056.1"/>
    </source>
</evidence>
<reference evidence="4" key="1">
    <citation type="submission" date="2025-08" db="UniProtKB">
        <authorList>
            <consortium name="RefSeq"/>
        </authorList>
    </citation>
    <scope>IDENTIFICATION</scope>
    <source>
        <tissue evidence="4">Whole organism</tissue>
    </source>
</reference>
<dbReference type="Gene3D" id="1.20.58.80">
    <property type="entry name" value="Phosphotransferase system, lactose/cellobiose-type IIA subunit"/>
    <property type="match status" value="1"/>
</dbReference>
<feature type="compositionally biased region" description="Basic and acidic residues" evidence="2">
    <location>
        <begin position="729"/>
        <end position="739"/>
    </location>
</feature>
<feature type="region of interest" description="Disordered" evidence="2">
    <location>
        <begin position="711"/>
        <end position="742"/>
    </location>
</feature>
<evidence type="ECO:0000256" key="2">
    <source>
        <dbReference type="SAM" id="MobiDB-lite"/>
    </source>
</evidence>
<evidence type="ECO:0000313" key="3">
    <source>
        <dbReference type="Proteomes" id="UP000694843"/>
    </source>
</evidence>
<dbReference type="GeneID" id="108683266"/>